<proteinExistence type="predicted"/>
<sequence length="23" mass="2556">MIIVSGQIISQSFSSNWAPNKFT</sequence>
<dbReference type="AlphaFoldDB" id="A0A0E9TZ53"/>
<reference evidence="1" key="2">
    <citation type="journal article" date="2015" name="Fish Shellfish Immunol.">
        <title>Early steps in the European eel (Anguilla anguilla)-Vibrio vulnificus interaction in the gills: Role of the RtxA13 toxin.</title>
        <authorList>
            <person name="Callol A."/>
            <person name="Pajuelo D."/>
            <person name="Ebbesson L."/>
            <person name="Teles M."/>
            <person name="MacKenzie S."/>
            <person name="Amaro C."/>
        </authorList>
    </citation>
    <scope>NUCLEOTIDE SEQUENCE</scope>
</reference>
<dbReference type="EMBL" id="GBXM01049633">
    <property type="protein sequence ID" value="JAH58944.1"/>
    <property type="molecule type" value="Transcribed_RNA"/>
</dbReference>
<name>A0A0E9TZ53_ANGAN</name>
<evidence type="ECO:0000313" key="1">
    <source>
        <dbReference type="EMBL" id="JAH58944.1"/>
    </source>
</evidence>
<reference evidence="1" key="1">
    <citation type="submission" date="2014-11" db="EMBL/GenBank/DDBJ databases">
        <authorList>
            <person name="Amaro Gonzalez C."/>
        </authorList>
    </citation>
    <scope>NUCLEOTIDE SEQUENCE</scope>
</reference>
<organism evidence="1">
    <name type="scientific">Anguilla anguilla</name>
    <name type="common">European freshwater eel</name>
    <name type="synonym">Muraena anguilla</name>
    <dbReference type="NCBI Taxonomy" id="7936"/>
    <lineage>
        <taxon>Eukaryota</taxon>
        <taxon>Metazoa</taxon>
        <taxon>Chordata</taxon>
        <taxon>Craniata</taxon>
        <taxon>Vertebrata</taxon>
        <taxon>Euteleostomi</taxon>
        <taxon>Actinopterygii</taxon>
        <taxon>Neopterygii</taxon>
        <taxon>Teleostei</taxon>
        <taxon>Anguilliformes</taxon>
        <taxon>Anguillidae</taxon>
        <taxon>Anguilla</taxon>
    </lineage>
</organism>
<accession>A0A0E9TZ53</accession>
<protein>
    <submittedName>
        <fullName evidence="1">Uncharacterized protein</fullName>
    </submittedName>
</protein>